<dbReference type="AlphaFoldDB" id="A0A1V3GCD0"/>
<dbReference type="Proteomes" id="UP000188597">
    <property type="component" value="Unassembled WGS sequence"/>
</dbReference>
<dbReference type="RefSeq" id="WP_077360237.1">
    <property type="nucleotide sequence ID" value="NZ_MQMF01000001.1"/>
</dbReference>
<comment type="caution">
    <text evidence="2">The sequence shown here is derived from an EMBL/GenBank/DDBJ whole genome shotgun (WGS) entry which is preliminary data.</text>
</comment>
<organism evidence="2 3">
    <name type="scientific">Fictibacillus arsenicus</name>
    <dbReference type="NCBI Taxonomy" id="255247"/>
    <lineage>
        <taxon>Bacteria</taxon>
        <taxon>Bacillati</taxon>
        <taxon>Bacillota</taxon>
        <taxon>Bacilli</taxon>
        <taxon>Bacillales</taxon>
        <taxon>Fictibacillaceae</taxon>
        <taxon>Fictibacillus</taxon>
    </lineage>
</organism>
<feature type="transmembrane region" description="Helical" evidence="1">
    <location>
        <begin position="45"/>
        <end position="61"/>
    </location>
</feature>
<evidence type="ECO:0000256" key="1">
    <source>
        <dbReference type="SAM" id="Phobius"/>
    </source>
</evidence>
<dbReference type="OrthoDB" id="2974685at2"/>
<proteinExistence type="predicted"/>
<evidence type="ECO:0000313" key="3">
    <source>
        <dbReference type="Proteomes" id="UP000188597"/>
    </source>
</evidence>
<name>A0A1V3GCD0_9BACL</name>
<gene>
    <name evidence="2" type="ORF">UN64_04845</name>
</gene>
<sequence>MDAEQLALNDDVLLLLDIFVILSVDRNPMMGVLVGLLKAVTKDRSLRIAFILLVIVLNMGVRK</sequence>
<accession>A0A1V3GCD0</accession>
<keyword evidence="1" id="KW-0472">Membrane</keyword>
<keyword evidence="1" id="KW-0812">Transmembrane</keyword>
<keyword evidence="1" id="KW-1133">Transmembrane helix</keyword>
<protein>
    <submittedName>
        <fullName evidence="2">Uncharacterized protein</fullName>
    </submittedName>
</protein>
<reference evidence="2 3" key="1">
    <citation type="submission" date="2016-11" db="EMBL/GenBank/DDBJ databases">
        <authorList>
            <person name="Jaros S."/>
            <person name="Januszkiewicz K."/>
            <person name="Wedrychowicz H."/>
        </authorList>
    </citation>
    <scope>NUCLEOTIDE SEQUENCE [LARGE SCALE GENOMIC DNA]</scope>
    <source>
        <strain evidence="2 3">Con a/3</strain>
    </source>
</reference>
<evidence type="ECO:0000313" key="2">
    <source>
        <dbReference type="EMBL" id="OOE14523.1"/>
    </source>
</evidence>
<dbReference type="EMBL" id="MQMF01000001">
    <property type="protein sequence ID" value="OOE14523.1"/>
    <property type="molecule type" value="Genomic_DNA"/>
</dbReference>